<dbReference type="AlphaFoldDB" id="A0A371IE45"/>
<name>A0A371IE45_MUCPR</name>
<evidence type="ECO:0000313" key="1">
    <source>
        <dbReference type="EMBL" id="RDY13322.1"/>
    </source>
</evidence>
<reference evidence="1" key="1">
    <citation type="submission" date="2018-05" db="EMBL/GenBank/DDBJ databases">
        <title>Draft genome of Mucuna pruriens seed.</title>
        <authorList>
            <person name="Nnadi N.E."/>
            <person name="Vos R."/>
            <person name="Hasami M.H."/>
            <person name="Devisetty U.K."/>
            <person name="Aguiy J.C."/>
        </authorList>
    </citation>
    <scope>NUCLEOTIDE SEQUENCE [LARGE SCALE GENOMIC DNA]</scope>
    <source>
        <strain evidence="1">JCA_2017</strain>
    </source>
</reference>
<accession>A0A371IE45</accession>
<dbReference type="CDD" id="cd00303">
    <property type="entry name" value="retropepsin_like"/>
    <property type="match status" value="1"/>
</dbReference>
<dbReference type="Proteomes" id="UP000257109">
    <property type="component" value="Unassembled WGS sequence"/>
</dbReference>
<dbReference type="InterPro" id="IPR021109">
    <property type="entry name" value="Peptidase_aspartic_dom_sf"/>
</dbReference>
<dbReference type="EMBL" id="QJKJ01000298">
    <property type="protein sequence ID" value="RDY13322.1"/>
    <property type="molecule type" value="Genomic_DNA"/>
</dbReference>
<dbReference type="PANTHER" id="PTHR33067">
    <property type="entry name" value="RNA-DIRECTED DNA POLYMERASE-RELATED"/>
    <property type="match status" value="1"/>
</dbReference>
<comment type="caution">
    <text evidence="1">The sequence shown here is derived from an EMBL/GenBank/DDBJ whole genome shotgun (WGS) entry which is preliminary data.</text>
</comment>
<keyword evidence="2" id="KW-1185">Reference proteome</keyword>
<evidence type="ECO:0008006" key="3">
    <source>
        <dbReference type="Google" id="ProtNLM"/>
    </source>
</evidence>
<organism evidence="1 2">
    <name type="scientific">Mucuna pruriens</name>
    <name type="common">Velvet bean</name>
    <name type="synonym">Dolichos pruriens</name>
    <dbReference type="NCBI Taxonomy" id="157652"/>
    <lineage>
        <taxon>Eukaryota</taxon>
        <taxon>Viridiplantae</taxon>
        <taxon>Streptophyta</taxon>
        <taxon>Embryophyta</taxon>
        <taxon>Tracheophyta</taxon>
        <taxon>Spermatophyta</taxon>
        <taxon>Magnoliopsida</taxon>
        <taxon>eudicotyledons</taxon>
        <taxon>Gunneridae</taxon>
        <taxon>Pentapetalae</taxon>
        <taxon>rosids</taxon>
        <taxon>fabids</taxon>
        <taxon>Fabales</taxon>
        <taxon>Fabaceae</taxon>
        <taxon>Papilionoideae</taxon>
        <taxon>50 kb inversion clade</taxon>
        <taxon>NPAAA clade</taxon>
        <taxon>indigoferoid/millettioid clade</taxon>
        <taxon>Phaseoleae</taxon>
        <taxon>Mucuna</taxon>
    </lineage>
</organism>
<proteinExistence type="predicted"/>
<evidence type="ECO:0000313" key="2">
    <source>
        <dbReference type="Proteomes" id="UP000257109"/>
    </source>
</evidence>
<gene>
    <name evidence="1" type="ORF">CR513_01792</name>
</gene>
<feature type="non-terminal residue" evidence="1">
    <location>
        <position position="1"/>
    </location>
</feature>
<protein>
    <recommendedName>
        <fullName evidence="3">Aspartic peptidase DDI1-type domain-containing protein</fullName>
    </recommendedName>
</protein>
<dbReference type="PANTHER" id="PTHR33067:SF9">
    <property type="entry name" value="RNA-DIRECTED DNA POLYMERASE"/>
    <property type="match status" value="1"/>
</dbReference>
<dbReference type="Gene3D" id="2.40.70.10">
    <property type="entry name" value="Acid Proteases"/>
    <property type="match status" value="1"/>
</dbReference>
<dbReference type="OrthoDB" id="778454at2759"/>
<sequence length="211" mass="23753">MSLRSGRELPQEVAPQQRLRPANAELELDARSVLLPFPTWTISPRKEETDEDLLKMFWKIPNYSKFLKELCMHKRKKMKEGVELGGVVSALTKNEVIVESHKTLPKCRDPRIFSIRCTIGECTFVDAMLDLGASINVMPTSIYKSLNFGDLEPTGMTIQLSNRSIVQPLGVLEDVLVQVNKLIFPANFCVLDIEDETLGNGSTLILGHHFL</sequence>